<evidence type="ECO:0000313" key="3">
    <source>
        <dbReference type="EMBL" id="BCM85855.1"/>
    </source>
</evidence>
<reference evidence="3" key="1">
    <citation type="submission" date="2020-11" db="EMBL/GenBank/DDBJ databases">
        <title>Complete genome sequence of a novel pathogenic Methylobacterium strain isolated from rice in Vietnam.</title>
        <authorList>
            <person name="Lai K."/>
            <person name="Okazaki S."/>
            <person name="Higashi K."/>
            <person name="Mori H."/>
            <person name="Toyoda A."/>
            <person name="Kurokawa K."/>
        </authorList>
    </citation>
    <scope>NUCLEOTIDE SEQUENCE</scope>
    <source>
        <strain evidence="3">VL1</strain>
    </source>
</reference>
<keyword evidence="2" id="KW-0472">Membrane</keyword>
<feature type="transmembrane region" description="Helical" evidence="2">
    <location>
        <begin position="167"/>
        <end position="186"/>
    </location>
</feature>
<accession>A0A8H8WWB4</accession>
<evidence type="ECO:0000256" key="2">
    <source>
        <dbReference type="SAM" id="Phobius"/>
    </source>
</evidence>
<evidence type="ECO:0000256" key="1">
    <source>
        <dbReference type="SAM" id="MobiDB-lite"/>
    </source>
</evidence>
<feature type="compositionally biased region" description="Basic and acidic residues" evidence="1">
    <location>
        <begin position="418"/>
        <end position="431"/>
    </location>
</feature>
<gene>
    <name evidence="3" type="ORF">mvi_43160</name>
</gene>
<proteinExistence type="predicted"/>
<dbReference type="RefSeq" id="WP_207178795.1">
    <property type="nucleotide sequence ID" value="NZ_AP024145.1"/>
</dbReference>
<organism evidence="3 4">
    <name type="scientific">Methylobacterium indicum</name>
    <dbReference type="NCBI Taxonomy" id="1775910"/>
    <lineage>
        <taxon>Bacteria</taxon>
        <taxon>Pseudomonadati</taxon>
        <taxon>Pseudomonadota</taxon>
        <taxon>Alphaproteobacteria</taxon>
        <taxon>Hyphomicrobiales</taxon>
        <taxon>Methylobacteriaceae</taxon>
        <taxon>Methylobacterium</taxon>
    </lineage>
</organism>
<feature type="transmembrane region" description="Helical" evidence="2">
    <location>
        <begin position="334"/>
        <end position="357"/>
    </location>
</feature>
<keyword evidence="2" id="KW-0812">Transmembrane</keyword>
<name>A0A8H8WWB4_9HYPH</name>
<dbReference type="Proteomes" id="UP000663508">
    <property type="component" value="Chromosome"/>
</dbReference>
<evidence type="ECO:0000313" key="4">
    <source>
        <dbReference type="Proteomes" id="UP000663508"/>
    </source>
</evidence>
<keyword evidence="2" id="KW-1133">Transmembrane helix</keyword>
<feature type="region of interest" description="Disordered" evidence="1">
    <location>
        <begin position="363"/>
        <end position="393"/>
    </location>
</feature>
<dbReference type="AlphaFoldDB" id="A0A8H8WWB4"/>
<sequence>MDTDAPNPPRRPTAAALLLLGAAGLAAAAPVLLPAADRAWHLREAADDPETLAALRLPAMADAERIGAGLDAAMASGDDDLARSFLALADERGVAVSPERRARVAALAADAPRRALSEAAAGFVSGEGAGPAGLAGAVAGDLVGYGDLRDLWREGGRFSRGEAYDPLILGLAAAGLALTGATVLSLGTSVPVHAGTTTLKLAARTGKLSRPLAARLGRAAAAAVDREALGSTAAAAGRLDLTALRRGATGVLRPGPFRELRTVGEQSARIQARLGTRGTLQALSVAENADDLRRVARLSEGMGGRTRAVLALLGRGALVLGSGLLAVLQGLWLGLAWFLAAALFCRRAGTALGRLIWPRHARHPRGRRASAPVTGSAVARASQGHESARRTRPALRANSRLADLAECGSAEQAGDQAAGHRDDRERRDETDVVEFFPDHRRASAVL</sequence>
<dbReference type="EMBL" id="AP024145">
    <property type="protein sequence ID" value="BCM85855.1"/>
    <property type="molecule type" value="Genomic_DNA"/>
</dbReference>
<feature type="region of interest" description="Disordered" evidence="1">
    <location>
        <begin position="407"/>
        <end position="431"/>
    </location>
</feature>
<protein>
    <submittedName>
        <fullName evidence="3">Uncharacterized protein</fullName>
    </submittedName>
</protein>
<dbReference type="KEGG" id="mind:mvi_43160"/>